<reference evidence="3 4" key="1">
    <citation type="submission" date="2024-05" db="EMBL/GenBank/DDBJ databases">
        <title>A draft genome resource for the thread blight pathogen Marasmius tenuissimus strain MS-2.</title>
        <authorList>
            <person name="Yulfo-Soto G.E."/>
            <person name="Baruah I.K."/>
            <person name="Amoako-Attah I."/>
            <person name="Bukari Y."/>
            <person name="Meinhardt L.W."/>
            <person name="Bailey B.A."/>
            <person name="Cohen S.P."/>
        </authorList>
    </citation>
    <scope>NUCLEOTIDE SEQUENCE [LARGE SCALE GENOMIC DNA]</scope>
    <source>
        <strain evidence="3 4">MS-2</strain>
    </source>
</reference>
<feature type="compositionally biased region" description="Basic residues" evidence="1">
    <location>
        <begin position="684"/>
        <end position="696"/>
    </location>
</feature>
<gene>
    <name evidence="3" type="ORF">AAF712_006601</name>
</gene>
<feature type="compositionally biased region" description="Acidic residues" evidence="1">
    <location>
        <begin position="1"/>
        <end position="16"/>
    </location>
</feature>
<feature type="compositionally biased region" description="Basic and acidic residues" evidence="1">
    <location>
        <begin position="743"/>
        <end position="756"/>
    </location>
</feature>
<feature type="compositionally biased region" description="Polar residues" evidence="1">
    <location>
        <begin position="516"/>
        <end position="525"/>
    </location>
</feature>
<feature type="compositionally biased region" description="Basic and acidic residues" evidence="1">
    <location>
        <begin position="976"/>
        <end position="989"/>
    </location>
</feature>
<feature type="compositionally biased region" description="Polar residues" evidence="1">
    <location>
        <begin position="213"/>
        <end position="222"/>
    </location>
</feature>
<dbReference type="PROSITE" id="PS01159">
    <property type="entry name" value="WW_DOMAIN_1"/>
    <property type="match status" value="1"/>
</dbReference>
<feature type="region of interest" description="Disordered" evidence="1">
    <location>
        <begin position="167"/>
        <end position="231"/>
    </location>
</feature>
<organism evidence="3 4">
    <name type="scientific">Marasmius tenuissimus</name>
    <dbReference type="NCBI Taxonomy" id="585030"/>
    <lineage>
        <taxon>Eukaryota</taxon>
        <taxon>Fungi</taxon>
        <taxon>Dikarya</taxon>
        <taxon>Basidiomycota</taxon>
        <taxon>Agaricomycotina</taxon>
        <taxon>Agaricomycetes</taxon>
        <taxon>Agaricomycetidae</taxon>
        <taxon>Agaricales</taxon>
        <taxon>Marasmiineae</taxon>
        <taxon>Marasmiaceae</taxon>
        <taxon>Marasmius</taxon>
    </lineage>
</organism>
<dbReference type="EMBL" id="JBBXMP010000036">
    <property type="protein sequence ID" value="KAL0066342.1"/>
    <property type="molecule type" value="Genomic_DNA"/>
</dbReference>
<feature type="compositionally biased region" description="Basic and acidic residues" evidence="1">
    <location>
        <begin position="533"/>
        <end position="548"/>
    </location>
</feature>
<feature type="compositionally biased region" description="Basic and acidic residues" evidence="1">
    <location>
        <begin position="935"/>
        <end position="958"/>
    </location>
</feature>
<evidence type="ECO:0000256" key="1">
    <source>
        <dbReference type="SAM" id="MobiDB-lite"/>
    </source>
</evidence>
<dbReference type="Gene3D" id="2.20.70.10">
    <property type="match status" value="1"/>
</dbReference>
<evidence type="ECO:0000313" key="3">
    <source>
        <dbReference type="EMBL" id="KAL0066342.1"/>
    </source>
</evidence>
<feature type="region of interest" description="Disordered" evidence="1">
    <location>
        <begin position="1"/>
        <end position="144"/>
    </location>
</feature>
<evidence type="ECO:0000313" key="4">
    <source>
        <dbReference type="Proteomes" id="UP001437256"/>
    </source>
</evidence>
<dbReference type="Pfam" id="PF00397">
    <property type="entry name" value="WW"/>
    <property type="match status" value="1"/>
</dbReference>
<feature type="compositionally biased region" description="Polar residues" evidence="1">
    <location>
        <begin position="169"/>
        <end position="193"/>
    </location>
</feature>
<accession>A0ABR3A1A1</accession>
<feature type="compositionally biased region" description="Basic and acidic residues" evidence="1">
    <location>
        <begin position="476"/>
        <end position="497"/>
    </location>
</feature>
<dbReference type="InterPro" id="IPR001202">
    <property type="entry name" value="WW_dom"/>
</dbReference>
<feature type="region of interest" description="Disordered" evidence="1">
    <location>
        <begin position="268"/>
        <end position="1249"/>
    </location>
</feature>
<feature type="compositionally biased region" description="Pro residues" evidence="1">
    <location>
        <begin position="759"/>
        <end position="773"/>
    </location>
</feature>
<feature type="compositionally biased region" description="Low complexity" evidence="1">
    <location>
        <begin position="199"/>
        <end position="212"/>
    </location>
</feature>
<protein>
    <recommendedName>
        <fullName evidence="2">WW domain-containing protein</fullName>
    </recommendedName>
</protein>
<feature type="domain" description="WW" evidence="2">
    <location>
        <begin position="218"/>
        <end position="252"/>
    </location>
</feature>
<feature type="compositionally biased region" description="Polar residues" evidence="1">
    <location>
        <begin position="892"/>
        <end position="902"/>
    </location>
</feature>
<feature type="compositionally biased region" description="Basic and acidic residues" evidence="1">
    <location>
        <begin position="504"/>
        <end position="515"/>
    </location>
</feature>
<dbReference type="SUPFAM" id="SSF51045">
    <property type="entry name" value="WW domain"/>
    <property type="match status" value="1"/>
</dbReference>
<dbReference type="CDD" id="cd00201">
    <property type="entry name" value="WW"/>
    <property type="match status" value="1"/>
</dbReference>
<feature type="compositionally biased region" description="Basic and acidic residues" evidence="1">
    <location>
        <begin position="997"/>
        <end position="1009"/>
    </location>
</feature>
<evidence type="ECO:0000259" key="2">
    <source>
        <dbReference type="PROSITE" id="PS50020"/>
    </source>
</evidence>
<proteinExistence type="predicted"/>
<feature type="compositionally biased region" description="Basic and acidic residues" evidence="1">
    <location>
        <begin position="875"/>
        <end position="885"/>
    </location>
</feature>
<sequence length="1249" mass="137401">MEDETEVLDWEEDDDQVPVAQGQDDADAVSLGSASGDENEAQPPLSTAATRKSSPAPVSRHSTQISVTPQVATIPPAYENESLSKGEGISRPDSSTSGRRREHESQGHSDSTTSPVTKSSRKKSSKRTAREPPPSILPKVLHSLPAKPVASTVASFMAPSHPSLIEATAMSQSKGKTGLSASSSNSHVPTSNGDPPPHSSGSTVKPPSSSTSNTGPDTSLPSEWQARHSRSSDAVYYYNTRTHESTWTKPVRAQRSEYGIWSPNAIEQLPEDLETSKDVSPLTFEDRHYRPGAAEEPAITSGRALQDSEITPSSTRKSRPPRTREADTWFGSSGRRNDQGDDSEDSDVPYRSRNATRDHRGRRSQSPLSPRRSRDADMDVDTRSRHLAPQREHDRGRHTNGDKDRDYDDRGFESSRSTTHGSHLRDSDRHWSPPSAPHPPLRAANDQAPVGQKSQNKSRRLPPVSPQRSSSLHQYRGSDRFEASSYEHSREERKRDNPPPVSSRSRDIDPREHRQSQFSHSSSINVPVPSAAEPRRRSPEMTRRESQRARSPSPALQAPESPDLANSNRRKRPPLPPQSARFREMTSNGGGRPSPSTAVDTGARDLPPHRDRDRDRGRPSKFGPPLSTQTTQSTTIPNDLDSAVTPSAPRAFDTLEPQPPSGPRGRSPGRNPDGRGGRAPGGRNRSRTRSYSRSRSRSRDRERERERERDRDRERERDRDRERERERSKRAVDGPNDLPRGPRAMEHHPGGEESRRPVMAPPPHLPSVPPAAPLPRGRGGKGRGRRGREQLATTGTNNIPVGARPGDSAPSRYSQHDNGASAPPKGLSGGNVVPLKNARSRRSGNGNNRAAEGDMDPPPRSPSRSRSRSPPPRVMPRDLPPHHEDMDVDNGRLSSARGNNHAGTRYENPPLRERSGSPPRRRLYRTPSPPPSPPRPRERESERERGRGRDDHAVRERPATPPPPSRESSHTSPYADVERDHDKGTDRWAPRNGDSMEDIRPSRNGEGEVNRGAVIDGGGPDTKQNGTGYKMQHPLPMNPMLLRVGPMQTAITSPGYTRHLRERTPPPGPLPPQSSSRDSREDSGSGPSASDIGEPSVGRQSKPPVKIRRPPSMAKESSSSSGGYREEAGTAQPMPIVTDEPVPSRPHNPRRGGSLLDRLSGSGVGNRSPEEDPVTPSLRDRVLVPSKRDRSDETRMETDHHYRGIRGDWDGPDDDGRRGGGHDQAGNKRRRPNRPGGGRKSRRSNRAPA</sequence>
<dbReference type="SMART" id="SM00456">
    <property type="entry name" value="WW"/>
    <property type="match status" value="1"/>
</dbReference>
<feature type="compositionally biased region" description="Low complexity" evidence="1">
    <location>
        <begin position="1151"/>
        <end position="1161"/>
    </location>
</feature>
<feature type="compositionally biased region" description="Basic residues" evidence="1">
    <location>
        <begin position="1227"/>
        <end position="1249"/>
    </location>
</feature>
<feature type="compositionally biased region" description="Polar residues" evidence="1">
    <location>
        <begin position="44"/>
        <end position="53"/>
    </location>
</feature>
<feature type="compositionally biased region" description="Basic and acidic residues" evidence="1">
    <location>
        <begin position="372"/>
        <end position="413"/>
    </location>
</feature>
<dbReference type="Proteomes" id="UP001437256">
    <property type="component" value="Unassembled WGS sequence"/>
</dbReference>
<comment type="caution">
    <text evidence="3">The sequence shown here is derived from an EMBL/GenBank/DDBJ whole genome shotgun (WGS) entry which is preliminary data.</text>
</comment>
<feature type="compositionally biased region" description="Basic and acidic residues" evidence="1">
    <location>
        <begin position="697"/>
        <end position="732"/>
    </location>
</feature>
<dbReference type="InterPro" id="IPR036020">
    <property type="entry name" value="WW_dom_sf"/>
</dbReference>
<name>A0ABR3A1A1_9AGAR</name>
<feature type="compositionally biased region" description="Basic and acidic residues" evidence="1">
    <location>
        <begin position="602"/>
        <end position="618"/>
    </location>
</feature>
<keyword evidence="4" id="KW-1185">Reference proteome</keyword>
<dbReference type="PROSITE" id="PS50020">
    <property type="entry name" value="WW_DOMAIN_2"/>
    <property type="match status" value="1"/>
</dbReference>
<feature type="compositionally biased region" description="Basic and acidic residues" evidence="1">
    <location>
        <begin position="1178"/>
        <end position="1221"/>
    </location>
</feature>
<feature type="compositionally biased region" description="Polar residues" evidence="1">
    <location>
        <begin position="60"/>
        <end position="71"/>
    </location>
</feature>